<dbReference type="Gene3D" id="3.30.40.10">
    <property type="entry name" value="Zinc/RING finger domain, C3HC4 (zinc finger)"/>
    <property type="match status" value="1"/>
</dbReference>
<sequence length="1474" mass="165247">MARHMKTWGPKPPVAPKPRLLYEPEEKRFLHSRRSLHQCRSGGLILSEDDLDQENEPGGFRRGLEEQVLEDADQPQNGEDPGMELFYNLENNGTEEEGNVKEEEEKLSKPVSTEAADSEEGLKLCDIDCSIGLVDPMGTTDMECRLDIESESCGAGEALADTDGLLECDIASYHEAADHYSCETKNRKVPENLGTDEDYPPGEMHPAKIPNIELWYVKDGDKSSDHEECCPRCPSPCNQLTEENEDSFVNAHISRLPSLCEECSCNVLGAACNLCEHSEDMDNQHNSPTDGELVNAMYVPDNYQYSEGAEDIAGPNSASDTESTTEEVNDMDSEGENEGSSKNCTGKQSAVSEEQSTMNSITNPDDCYESHPNQDVIITNLFTENTPEGITLPQILEEKRTMDNCHNEDDDSLCQDEEDLHQIECVSSEDYVEIGDDDEDEIDTREKKAADINCNEKGTDACLEEGSIQSRYRLCSISVPVDMDMRITPELTDTLVFTNTAEVFGEDIDIEGHIVPYFEDTDREQDNISDEHVYEVAGLDTEGENFQAVDRKNIVTRSRSLSGKVPGCVPETVPEETGAEETGNEYCTVALAKSNHPGTDSQQHEKKRIIPSCKPQHFIFYPRSISVEGRDLTMSVYEDNISLGEQEKRKNNDNISLPFVMGSSGSFSQRNRLPSSGVSTPTSVVDIPPPFELAYITKKPITKSSPSLLIENDSTEKQKKKSSFKRFLMLKFRRKRENKVHLDVNVSSSRSSSESSHHGPVRLLDMDRRSVGSSPQPVSRFGKPQRSSDSPTTFLFYKDGRRKGGPKTFTNKRLSRVESFEDQSRPPFTPLPLMKPRSISFPNADTSDYENMPAISSDYENIQIPQRPTGVGMFAEFFDDPCRALSAANENDGYVDMSSFAGFESKTETPQQEPDRGHTEPEAVCQVSTAQTDKAETEEDQGRTSEEEDGGAERSHDRQGDGRSRAFYIAKELVDSEKVHVNGLKLLQEDFRATVAAAMGADEEPVLQEEKLSEILGPLPEVYQLHCHILAELEDHLRQWEESQRIADVFLSRRAEFAIFTPYITQYDRRVALLDETCQSSPTFSSIVKQFESLAGGKLTLKHQLLQVVLRVLKYRMILTDYLNNLSPDSKEYEDTQAVLSIVSEAADRANDGLKHGENLLRLVHIEHSVTSQRDLLQPGRVFVKEGTLMKVSRKSRQPRHLFLMNDLLLYTFPQQDGKYRLKNTLPLTGMKVSKPILENVQNALKIEVTDISITLSSSSCGERDEWFHALSRTVESHGRGQGASRNPSSEAREKVRMSLGETAPTLVPVSHVMMCMNCASDFSLMLRRHHCHACGKIICRGCSRNKYPLKYLKDRMAKVCDRCYAELKKQGGAVDDVRGSASPRISRSSRPLSAVFQNIHPPNLWRSRKTTATFNQVTVEPEGSAIPGTTHCCKRSKRNWKRLWFLIKDKVLNIFSCSSSCLLTNQFVCLYAI</sequence>
<dbReference type="Pfam" id="PF00169">
    <property type="entry name" value="PH"/>
    <property type="match status" value="1"/>
</dbReference>
<dbReference type="PROSITE" id="PS50178">
    <property type="entry name" value="ZF_FYVE"/>
    <property type="match status" value="1"/>
</dbReference>
<evidence type="ECO:0008006" key="15">
    <source>
        <dbReference type="Google" id="ProtNLM"/>
    </source>
</evidence>
<feature type="region of interest" description="Disordered" evidence="9">
    <location>
        <begin position="905"/>
        <end position="961"/>
    </location>
</feature>
<dbReference type="InterPro" id="IPR013083">
    <property type="entry name" value="Znf_RING/FYVE/PHD"/>
</dbReference>
<dbReference type="SUPFAM" id="SSF57903">
    <property type="entry name" value="FYVE/PHD zinc finger"/>
    <property type="match status" value="1"/>
</dbReference>
<dbReference type="InterPro" id="IPR000306">
    <property type="entry name" value="Znf_FYVE"/>
</dbReference>
<dbReference type="GO" id="GO:0008270">
    <property type="term" value="F:zinc ion binding"/>
    <property type="evidence" value="ECO:0007669"/>
    <property type="project" value="UniProtKB-KW"/>
</dbReference>
<dbReference type="SMART" id="SM00064">
    <property type="entry name" value="FYVE"/>
    <property type="match status" value="1"/>
</dbReference>
<keyword evidence="3" id="KW-0344">Guanine-nucleotide releasing factor</keyword>
<evidence type="ECO:0000256" key="4">
    <source>
        <dbReference type="ARBA" id="ARBA00022723"/>
    </source>
</evidence>
<dbReference type="InterPro" id="IPR001849">
    <property type="entry name" value="PH_domain"/>
</dbReference>
<keyword evidence="6" id="KW-0862">Zinc</keyword>
<dbReference type="InterPro" id="IPR011011">
    <property type="entry name" value="Znf_FYVE_PHD"/>
</dbReference>
<dbReference type="PROSITE" id="PS50003">
    <property type="entry name" value="PH_DOMAIN"/>
    <property type="match status" value="1"/>
</dbReference>
<evidence type="ECO:0000256" key="9">
    <source>
        <dbReference type="SAM" id="MobiDB-lite"/>
    </source>
</evidence>
<evidence type="ECO:0000259" key="10">
    <source>
        <dbReference type="PROSITE" id="PS50003"/>
    </source>
</evidence>
<dbReference type="STRING" id="1676925.ENSPKIP00000010529"/>
<accession>A0A3B3QX87</accession>
<dbReference type="SMART" id="SM00325">
    <property type="entry name" value="RhoGEF"/>
    <property type="match status" value="1"/>
</dbReference>
<reference evidence="13" key="2">
    <citation type="submission" date="2025-09" db="UniProtKB">
        <authorList>
            <consortium name="Ensembl"/>
        </authorList>
    </citation>
    <scope>IDENTIFICATION</scope>
</reference>
<evidence type="ECO:0000256" key="2">
    <source>
        <dbReference type="ARBA" id="ARBA00022490"/>
    </source>
</evidence>
<dbReference type="InterPro" id="IPR000219">
    <property type="entry name" value="DH_dom"/>
</dbReference>
<feature type="region of interest" description="Disordered" evidence="9">
    <location>
        <begin position="307"/>
        <end position="368"/>
    </location>
</feature>
<dbReference type="Proteomes" id="UP000261540">
    <property type="component" value="Unplaced"/>
</dbReference>
<feature type="domain" description="DH" evidence="11">
    <location>
        <begin position="965"/>
        <end position="1153"/>
    </location>
</feature>
<evidence type="ECO:0000259" key="12">
    <source>
        <dbReference type="PROSITE" id="PS50178"/>
    </source>
</evidence>
<evidence type="ECO:0000256" key="3">
    <source>
        <dbReference type="ARBA" id="ARBA00022658"/>
    </source>
</evidence>
<dbReference type="InterPro" id="IPR011993">
    <property type="entry name" value="PH-like_dom_sf"/>
</dbReference>
<protein>
    <recommendedName>
        <fullName evidence="15">FYVE, RhoGEF and PH domain containing 5a</fullName>
    </recommendedName>
</protein>
<feature type="region of interest" description="Disordered" evidence="9">
    <location>
        <begin position="743"/>
        <end position="838"/>
    </location>
</feature>
<dbReference type="Pfam" id="PF01363">
    <property type="entry name" value="FYVE"/>
    <property type="match status" value="1"/>
</dbReference>
<dbReference type="SUPFAM" id="SSF50729">
    <property type="entry name" value="PH domain-like"/>
    <property type="match status" value="1"/>
</dbReference>
<keyword evidence="7" id="KW-0206">Cytoskeleton</keyword>
<dbReference type="Pfam" id="PF00621">
    <property type="entry name" value="RhoGEF"/>
    <property type="match status" value="1"/>
</dbReference>
<feature type="region of interest" description="Disordered" evidence="9">
    <location>
        <begin position="94"/>
        <end position="115"/>
    </location>
</feature>
<name>A0A3B3QX87_9TELE</name>
<dbReference type="Gene3D" id="2.30.29.30">
    <property type="entry name" value="Pleckstrin-homology domain (PH domain)/Phosphotyrosine-binding domain (PTB)"/>
    <property type="match status" value="1"/>
</dbReference>
<evidence type="ECO:0000256" key="8">
    <source>
        <dbReference type="PROSITE-ProRule" id="PRU00091"/>
    </source>
</evidence>
<dbReference type="CDD" id="cd00160">
    <property type="entry name" value="RhoGEF"/>
    <property type="match status" value="1"/>
</dbReference>
<evidence type="ECO:0000313" key="13">
    <source>
        <dbReference type="Ensembl" id="ENSPKIP00000010529.1"/>
    </source>
</evidence>
<keyword evidence="2" id="KW-0963">Cytoplasm</keyword>
<feature type="domain" description="FYVE-type" evidence="12">
    <location>
        <begin position="1310"/>
        <end position="1369"/>
    </location>
</feature>
<feature type="compositionally biased region" description="Basic and acidic residues" evidence="9">
    <location>
        <begin position="940"/>
        <end position="961"/>
    </location>
</feature>
<reference evidence="13" key="1">
    <citation type="submission" date="2025-08" db="UniProtKB">
        <authorList>
            <consortium name="Ensembl"/>
        </authorList>
    </citation>
    <scope>IDENTIFICATION</scope>
</reference>
<dbReference type="GO" id="GO:0005085">
    <property type="term" value="F:guanyl-nucleotide exchange factor activity"/>
    <property type="evidence" value="ECO:0007669"/>
    <property type="project" value="UniProtKB-KW"/>
</dbReference>
<keyword evidence="4" id="KW-0479">Metal-binding</keyword>
<dbReference type="PROSITE" id="PS50010">
    <property type="entry name" value="DH_2"/>
    <property type="match status" value="1"/>
</dbReference>
<proteinExistence type="predicted"/>
<organism evidence="13 14">
    <name type="scientific">Paramormyrops kingsleyae</name>
    <dbReference type="NCBI Taxonomy" id="1676925"/>
    <lineage>
        <taxon>Eukaryota</taxon>
        <taxon>Metazoa</taxon>
        <taxon>Chordata</taxon>
        <taxon>Craniata</taxon>
        <taxon>Vertebrata</taxon>
        <taxon>Euteleostomi</taxon>
        <taxon>Actinopterygii</taxon>
        <taxon>Neopterygii</taxon>
        <taxon>Teleostei</taxon>
        <taxon>Osteoglossocephala</taxon>
        <taxon>Osteoglossomorpha</taxon>
        <taxon>Osteoglossiformes</taxon>
        <taxon>Mormyridae</taxon>
        <taxon>Paramormyrops</taxon>
    </lineage>
</organism>
<dbReference type="SUPFAM" id="SSF48065">
    <property type="entry name" value="DBL homology domain (DH-domain)"/>
    <property type="match status" value="1"/>
</dbReference>
<feature type="compositionally biased region" description="Acidic residues" evidence="9">
    <location>
        <begin position="323"/>
        <end position="337"/>
    </location>
</feature>
<evidence type="ECO:0000256" key="6">
    <source>
        <dbReference type="ARBA" id="ARBA00022833"/>
    </source>
</evidence>
<dbReference type="GO" id="GO:0005856">
    <property type="term" value="C:cytoskeleton"/>
    <property type="evidence" value="ECO:0007669"/>
    <property type="project" value="UniProtKB-SubCell"/>
</dbReference>
<feature type="domain" description="PH" evidence="10">
    <location>
        <begin position="1182"/>
        <end position="1276"/>
    </location>
</feature>
<dbReference type="PANTHER" id="PTHR12673:SF13">
    <property type="entry name" value="FYVE, RHOGEF AND PH DOMAIN-CONTAINING PROTEIN 5"/>
    <property type="match status" value="1"/>
</dbReference>
<dbReference type="SMART" id="SM00233">
    <property type="entry name" value="PH"/>
    <property type="match status" value="1"/>
</dbReference>
<dbReference type="GO" id="GO:0005737">
    <property type="term" value="C:cytoplasm"/>
    <property type="evidence" value="ECO:0007669"/>
    <property type="project" value="TreeGrafter"/>
</dbReference>
<dbReference type="Ensembl" id="ENSPKIT00000034662.1">
    <property type="protein sequence ID" value="ENSPKIP00000010529.1"/>
    <property type="gene ID" value="ENSPKIG00000025218.1"/>
</dbReference>
<feature type="compositionally biased region" description="Basic and acidic residues" evidence="9">
    <location>
        <begin position="98"/>
        <end position="108"/>
    </location>
</feature>
<feature type="compositionally biased region" description="Polar residues" evidence="9">
    <location>
        <begin position="338"/>
        <end position="363"/>
    </location>
</feature>
<dbReference type="Gene3D" id="1.20.900.10">
    <property type="entry name" value="Dbl homology (DH) domain"/>
    <property type="match status" value="1"/>
</dbReference>
<evidence type="ECO:0000313" key="14">
    <source>
        <dbReference type="Proteomes" id="UP000261540"/>
    </source>
</evidence>
<feature type="compositionally biased region" description="Basic and acidic residues" evidence="9">
    <location>
        <begin position="815"/>
        <end position="824"/>
    </location>
</feature>
<evidence type="ECO:0000256" key="1">
    <source>
        <dbReference type="ARBA" id="ARBA00004245"/>
    </source>
</evidence>
<dbReference type="InterPro" id="IPR051092">
    <property type="entry name" value="FYVE_RhoGEF_PH"/>
</dbReference>
<evidence type="ECO:0000256" key="7">
    <source>
        <dbReference type="ARBA" id="ARBA00023212"/>
    </source>
</evidence>
<dbReference type="InterPro" id="IPR017455">
    <property type="entry name" value="Znf_FYVE-rel"/>
</dbReference>
<dbReference type="InterPro" id="IPR035899">
    <property type="entry name" value="DBL_dom_sf"/>
</dbReference>
<evidence type="ECO:0000259" key="11">
    <source>
        <dbReference type="PROSITE" id="PS50010"/>
    </source>
</evidence>
<comment type="subcellular location">
    <subcellularLocation>
        <location evidence="1">Cytoplasm</location>
        <location evidence="1">Cytoskeleton</location>
    </subcellularLocation>
</comment>
<dbReference type="PANTHER" id="PTHR12673">
    <property type="entry name" value="FACIOGENITAL DYSPLASIA PROTEIN"/>
    <property type="match status" value="1"/>
</dbReference>
<feature type="region of interest" description="Disordered" evidence="9">
    <location>
        <begin position="1"/>
        <end position="20"/>
    </location>
</feature>
<feature type="region of interest" description="Disordered" evidence="9">
    <location>
        <begin position="41"/>
        <end position="81"/>
    </location>
</feature>
<dbReference type="GeneTree" id="ENSGT00940000157922"/>
<keyword evidence="14" id="KW-1185">Reference proteome</keyword>
<evidence type="ECO:0000256" key="5">
    <source>
        <dbReference type="ARBA" id="ARBA00022771"/>
    </source>
</evidence>
<keyword evidence="5 8" id="KW-0863">Zinc-finger</keyword>